<comment type="caution">
    <text evidence="1">The sequence shown here is derived from an EMBL/GenBank/DDBJ whole genome shotgun (WGS) entry which is preliminary data.</text>
</comment>
<reference evidence="1 2" key="1">
    <citation type="submission" date="2023-12" db="EMBL/GenBank/DDBJ databases">
        <title>Baltic Sea Cyanobacteria.</title>
        <authorList>
            <person name="Delbaje E."/>
            <person name="Fewer D.P."/>
            <person name="Shishido T.K."/>
        </authorList>
    </citation>
    <scope>NUCLEOTIDE SEQUENCE [LARGE SCALE GENOMIC DNA]</scope>
    <source>
        <strain evidence="1 2">UHCC 0139</strain>
    </source>
</reference>
<proteinExistence type="predicted"/>
<evidence type="ECO:0000313" key="1">
    <source>
        <dbReference type="EMBL" id="MEA5392178.1"/>
    </source>
</evidence>
<sequence length="166" mass="18621">MLTLESLERQARERGLLLRLQVQGVAGVRGLRVALARPRTEQPLLLLGELKGWCLPLADGLRLDTMRVQGERTAAVGPLIWAATFAWALEETPCRSARLLAIRDGERQHRRLVRYFRRLGFRPLRELGGGPLDLPPRLLWGGAGLLMQGDCDEGLQRSARWLTSIP</sequence>
<keyword evidence="2" id="KW-1185">Reference proteome</keyword>
<dbReference type="RefSeq" id="WP_323306143.1">
    <property type="nucleotide sequence ID" value="NZ_JAYGHX010000008.1"/>
</dbReference>
<dbReference type="PANTHER" id="PTHR36897:SF2">
    <property type="entry name" value="OS10G0350800 PROTEIN"/>
    <property type="match status" value="1"/>
</dbReference>
<organism evidence="1 2">
    <name type="scientific">Cyanobium gracile UHCC 0139</name>
    <dbReference type="NCBI Taxonomy" id="3110308"/>
    <lineage>
        <taxon>Bacteria</taxon>
        <taxon>Bacillati</taxon>
        <taxon>Cyanobacteriota</taxon>
        <taxon>Cyanophyceae</taxon>
        <taxon>Synechococcales</taxon>
        <taxon>Prochlorococcaceae</taxon>
        <taxon>Cyanobium</taxon>
    </lineage>
</organism>
<name>A0ABU5RWL1_9CYAN</name>
<evidence type="ECO:0000313" key="2">
    <source>
        <dbReference type="Proteomes" id="UP001304461"/>
    </source>
</evidence>
<dbReference type="Proteomes" id="UP001304461">
    <property type="component" value="Unassembled WGS sequence"/>
</dbReference>
<accession>A0ABU5RWL1</accession>
<dbReference type="EMBL" id="JAYGHX010000008">
    <property type="protein sequence ID" value="MEA5392178.1"/>
    <property type="molecule type" value="Genomic_DNA"/>
</dbReference>
<protein>
    <submittedName>
        <fullName evidence="1">Uncharacterized protein</fullName>
    </submittedName>
</protein>
<gene>
    <name evidence="1" type="ORF">VB738_13010</name>
</gene>
<dbReference type="PANTHER" id="PTHR36897">
    <property type="entry name" value="OS10G0351100-LIKE PROTEIN"/>
    <property type="match status" value="1"/>
</dbReference>